<reference evidence="2" key="1">
    <citation type="submission" date="2021-01" db="EMBL/GenBank/DDBJ databases">
        <authorList>
            <person name="Corre E."/>
            <person name="Pelletier E."/>
            <person name="Niang G."/>
            <person name="Scheremetjew M."/>
            <person name="Finn R."/>
            <person name="Kale V."/>
            <person name="Holt S."/>
            <person name="Cochrane G."/>
            <person name="Meng A."/>
            <person name="Brown T."/>
            <person name="Cohen L."/>
        </authorList>
    </citation>
    <scope>NUCLEOTIDE SEQUENCE</scope>
    <source>
        <strain evidence="2">CCMP 769</strain>
    </source>
</reference>
<dbReference type="AlphaFoldDB" id="A0A7S2ZSU2"/>
<dbReference type="EMBL" id="HBHW01023838">
    <property type="protein sequence ID" value="CAE0050318.1"/>
    <property type="molecule type" value="Transcribed_RNA"/>
</dbReference>
<evidence type="ECO:0000313" key="3">
    <source>
        <dbReference type="EMBL" id="CAE0050337.1"/>
    </source>
</evidence>
<proteinExistence type="predicted"/>
<name>A0A7S2ZSU2_9RHOD</name>
<sequence length="681" mass="78943">MNLRRFQRHRGSLSELDRGALAVWKRWCSGEARSQEKSSEAVSSDNEWRKLIEKREPDERVKYETYHSANRRKSLLDETLAKQFELRGEEQEDVSESTERQYQRLAKDITFHECSQYIDTSFISSVPPTIDIMNRLAIVLYHSKAYPERIKVFYSMMNLIDKFDLTPSRIIVHYWVLCQLDRMFIDDAVHYLFRIRGQVMPWISTLSEAILKIALKEPGHATASVDALIESYYGRHDRIPWQIRCRLVHVYGMLGQHKKMSQHFAILWSNRSTAGFVKGQQMSDESFPQSYRNGFRMVLSGLALIGDEKRYQMVKTFMDNGTLSGVSQIEMVKIASYMGKTEPLREHEAKLERVNPRSLLKLEENSRFKIHTLFTASCNIGDVDRMTKYFGLVMDTSERAVPYLNIVEMFARGLIKSEPNNYKRVDAFIQCISATHDLQYTSLQVLLVNQLADLGMYDEIVKRISMMSYRQQRIPDSAWAAKICAAAKSNRPDFSALTLTAFDDLIRHETARLSERAFEGVLHLVLRTGNYGDIPVLIQRMLQAKIPPSMKFLNTAAKFFVDAKAFSENVKKERCMEIFVRIWSIVDVGIPTLELVWKKHFNEELDMVRFEDIAAKYDLRETRLPDFLGYASPSSGRPDEPYHSFVDRADLRISAVGEGDQVAIEEREDDHWETSVKSLDW</sequence>
<accession>A0A7S2ZSU2</accession>
<dbReference type="EMBL" id="HBHW01023857">
    <property type="protein sequence ID" value="CAE0050337.1"/>
    <property type="molecule type" value="Transcribed_RNA"/>
</dbReference>
<evidence type="ECO:0000313" key="1">
    <source>
        <dbReference type="EMBL" id="CAE0050318.1"/>
    </source>
</evidence>
<evidence type="ECO:0000313" key="2">
    <source>
        <dbReference type="EMBL" id="CAE0050335.1"/>
    </source>
</evidence>
<gene>
    <name evidence="1" type="ORF">RMAR00112_LOCUS18317</name>
    <name evidence="2" type="ORF">RMAR00112_LOCUS18334</name>
    <name evidence="3" type="ORF">RMAR00112_LOCUS18336</name>
</gene>
<organism evidence="2">
    <name type="scientific">Rhodosorus marinus</name>
    <dbReference type="NCBI Taxonomy" id="101924"/>
    <lineage>
        <taxon>Eukaryota</taxon>
        <taxon>Rhodophyta</taxon>
        <taxon>Stylonematophyceae</taxon>
        <taxon>Stylonematales</taxon>
        <taxon>Stylonemataceae</taxon>
        <taxon>Rhodosorus</taxon>
    </lineage>
</organism>
<protein>
    <submittedName>
        <fullName evidence="2">Uncharacterized protein</fullName>
    </submittedName>
</protein>
<dbReference type="EMBL" id="HBHW01023855">
    <property type="protein sequence ID" value="CAE0050335.1"/>
    <property type="molecule type" value="Transcribed_RNA"/>
</dbReference>